<dbReference type="InterPro" id="IPR032466">
    <property type="entry name" value="Metal_Hydrolase"/>
</dbReference>
<dbReference type="GO" id="GO:0016788">
    <property type="term" value="F:hydrolase activity, acting on ester bonds"/>
    <property type="evidence" value="ECO:0007669"/>
    <property type="project" value="InterPro"/>
</dbReference>
<evidence type="ECO:0008006" key="4">
    <source>
        <dbReference type="Google" id="ProtNLM"/>
    </source>
</evidence>
<evidence type="ECO:0000313" key="2">
    <source>
        <dbReference type="EMBL" id="KAG0667563.1"/>
    </source>
</evidence>
<proteinExistence type="predicted"/>
<dbReference type="OrthoDB" id="413993at2759"/>
<name>A0A9P6WAT1_RHOMI</name>
<feature type="compositionally biased region" description="Acidic residues" evidence="1">
    <location>
        <begin position="372"/>
        <end position="382"/>
    </location>
</feature>
<dbReference type="PANTHER" id="PTHR47345">
    <property type="entry name" value="CUT9-INTERACTING PROTEIN SCN1"/>
    <property type="match status" value="1"/>
</dbReference>
<dbReference type="EMBL" id="PUHQ01000001">
    <property type="protein sequence ID" value="KAG0667563.1"/>
    <property type="molecule type" value="Genomic_DNA"/>
</dbReference>
<feature type="region of interest" description="Disordered" evidence="1">
    <location>
        <begin position="345"/>
        <end position="382"/>
    </location>
</feature>
<dbReference type="Gene3D" id="3.20.20.140">
    <property type="entry name" value="Metal-dependent hydrolases"/>
    <property type="match status" value="1"/>
</dbReference>
<evidence type="ECO:0000256" key="1">
    <source>
        <dbReference type="SAM" id="MobiDB-lite"/>
    </source>
</evidence>
<reference evidence="2 3" key="1">
    <citation type="submission" date="2020-11" db="EMBL/GenBank/DDBJ databases">
        <title>Kefir isolates.</title>
        <authorList>
            <person name="Marcisauskas S."/>
            <person name="Kim Y."/>
            <person name="Blasche S."/>
        </authorList>
    </citation>
    <scope>NUCLEOTIDE SEQUENCE [LARGE SCALE GENOMIC DNA]</scope>
    <source>
        <strain evidence="2 3">KR</strain>
    </source>
</reference>
<sequence>MPWNDTRPWLKDPATRFKTGPPDPAVLARLHDAHCHPSDDDSCTAELLRTVKTGHLCAMSSSLHNQATTESVYASRSESVTPFFGLHPWFCHAISFEPPDRLPTKEAHYTSLFPSPDDPTAPHPSLALVLPTFPAPISIETFLAELSDRLEKYPHSQVGEIGLDKAFKIPNPPEIAADKRNPKHTDLATPIAHQIRMVEAQVDVAIRLGRNISLHSVRTPQETVDMLRRFKEEKGEGWSRLHVCLHSFGGSAESAKQIQKAHPNAFFSFATIISGRSPQFHTLLRAIEPHRLLVESDFSDTSEIDNQTESRTPQIWEVFEEIQAALDWTAEQALTTLESNFRRFVTPIEERPPPKKTSRQRRAEQKRVDLYVSDEEAGGEKA</sequence>
<dbReference type="InterPro" id="IPR053044">
    <property type="entry name" value="Metallo-hydrolase/TatD-type"/>
</dbReference>
<gene>
    <name evidence="2" type="ORF">C6P46_000099</name>
</gene>
<comment type="caution">
    <text evidence="2">The sequence shown here is derived from an EMBL/GenBank/DDBJ whole genome shotgun (WGS) entry which is preliminary data.</text>
</comment>
<accession>A0A9P6WAT1</accession>
<feature type="region of interest" description="Disordered" evidence="1">
    <location>
        <begin position="1"/>
        <end position="21"/>
    </location>
</feature>
<dbReference type="AlphaFoldDB" id="A0A9P6WAT1"/>
<dbReference type="InterPro" id="IPR001130">
    <property type="entry name" value="TatD-like"/>
</dbReference>
<dbReference type="Proteomes" id="UP000777482">
    <property type="component" value="Unassembled WGS sequence"/>
</dbReference>
<keyword evidence="3" id="KW-1185">Reference proteome</keyword>
<organism evidence="2 3">
    <name type="scientific">Rhodotorula mucilaginosa</name>
    <name type="common">Yeast</name>
    <name type="synonym">Rhodotorula rubra</name>
    <dbReference type="NCBI Taxonomy" id="5537"/>
    <lineage>
        <taxon>Eukaryota</taxon>
        <taxon>Fungi</taxon>
        <taxon>Dikarya</taxon>
        <taxon>Basidiomycota</taxon>
        <taxon>Pucciniomycotina</taxon>
        <taxon>Microbotryomycetes</taxon>
        <taxon>Sporidiobolales</taxon>
        <taxon>Sporidiobolaceae</taxon>
        <taxon>Rhodotorula</taxon>
    </lineage>
</organism>
<dbReference type="SUPFAM" id="SSF51556">
    <property type="entry name" value="Metallo-dependent hydrolases"/>
    <property type="match status" value="1"/>
</dbReference>
<evidence type="ECO:0000313" key="3">
    <source>
        <dbReference type="Proteomes" id="UP000777482"/>
    </source>
</evidence>
<dbReference type="PANTHER" id="PTHR47345:SF1">
    <property type="entry name" value="CUT9-INTERACTING PROTEIN SCN1"/>
    <property type="match status" value="1"/>
</dbReference>
<dbReference type="Pfam" id="PF01026">
    <property type="entry name" value="TatD_DNase"/>
    <property type="match status" value="1"/>
</dbReference>
<protein>
    <recommendedName>
        <fullName evidence="4">TatD DNase family Scn1</fullName>
    </recommendedName>
</protein>